<organism evidence="1">
    <name type="scientific">Siphoviridae sp. ctDOT22</name>
    <dbReference type="NCBI Taxonomy" id="2827812"/>
    <lineage>
        <taxon>Viruses</taxon>
        <taxon>Duplodnaviria</taxon>
        <taxon>Heunggongvirae</taxon>
        <taxon>Uroviricota</taxon>
        <taxon>Caudoviricetes</taxon>
    </lineage>
</organism>
<protein>
    <submittedName>
        <fullName evidence="1">Uncharacterized protein</fullName>
    </submittedName>
</protein>
<reference evidence="1" key="1">
    <citation type="journal article" date="2021" name="Proc. Natl. Acad. Sci. U.S.A.">
        <title>A Catalog of Tens of Thousands of Viruses from Human Metagenomes Reveals Hidden Associations with Chronic Diseases.</title>
        <authorList>
            <person name="Tisza M.J."/>
            <person name="Buck C.B."/>
        </authorList>
    </citation>
    <scope>NUCLEOTIDE SEQUENCE</scope>
    <source>
        <strain evidence="1">CtDOT22</strain>
    </source>
</reference>
<dbReference type="EMBL" id="BK032686">
    <property type="protein sequence ID" value="DAF55121.1"/>
    <property type="molecule type" value="Genomic_DNA"/>
</dbReference>
<proteinExistence type="predicted"/>
<evidence type="ECO:0000313" key="1">
    <source>
        <dbReference type="EMBL" id="DAF55121.1"/>
    </source>
</evidence>
<sequence>MLERRILPSFLHELNPKTHFNLSNFNDNSSV</sequence>
<name>A0A8S5SVU0_9CAUD</name>
<accession>A0A8S5SVU0</accession>